<feature type="compositionally biased region" description="Low complexity" evidence="1">
    <location>
        <begin position="893"/>
        <end position="902"/>
    </location>
</feature>
<evidence type="ECO:0000313" key="3">
    <source>
        <dbReference type="Proteomes" id="UP000008063"/>
    </source>
</evidence>
<feature type="compositionally biased region" description="Low complexity" evidence="1">
    <location>
        <begin position="471"/>
        <end position="482"/>
    </location>
</feature>
<feature type="compositionally biased region" description="Pro residues" evidence="1">
    <location>
        <begin position="786"/>
        <end position="801"/>
    </location>
</feature>
<feature type="compositionally biased region" description="Polar residues" evidence="1">
    <location>
        <begin position="669"/>
        <end position="685"/>
    </location>
</feature>
<feature type="compositionally biased region" description="Low complexity" evidence="1">
    <location>
        <begin position="513"/>
        <end position="528"/>
    </location>
</feature>
<dbReference type="STRING" id="936435.F8PZT7"/>
<dbReference type="AlphaFoldDB" id="F8PZT7"/>
<gene>
    <name evidence="2" type="ORF">SERLA73DRAFT_161195</name>
</gene>
<proteinExistence type="predicted"/>
<accession>F8PZT7</accession>
<feature type="compositionally biased region" description="Low complexity" evidence="1">
    <location>
        <begin position="657"/>
        <end position="668"/>
    </location>
</feature>
<dbReference type="OrthoDB" id="3256387at2759"/>
<feature type="compositionally biased region" description="Low complexity" evidence="1">
    <location>
        <begin position="102"/>
        <end position="111"/>
    </location>
</feature>
<reference evidence="3" key="1">
    <citation type="journal article" date="2011" name="Science">
        <title>The plant cell wall-decomposing machinery underlies the functional diversity of forest fungi.</title>
        <authorList>
            <person name="Eastwood D.C."/>
            <person name="Floudas D."/>
            <person name="Binder M."/>
            <person name="Majcherczyk A."/>
            <person name="Schneider P."/>
            <person name="Aerts A."/>
            <person name="Asiegbu F.O."/>
            <person name="Baker S.E."/>
            <person name="Barry K."/>
            <person name="Bendiksby M."/>
            <person name="Blumentritt M."/>
            <person name="Coutinho P.M."/>
            <person name="Cullen D."/>
            <person name="de Vries R.P."/>
            <person name="Gathman A."/>
            <person name="Goodell B."/>
            <person name="Henrissat B."/>
            <person name="Ihrmark K."/>
            <person name="Kauserud H."/>
            <person name="Kohler A."/>
            <person name="LaButti K."/>
            <person name="Lapidus A."/>
            <person name="Lavin J.L."/>
            <person name="Lee Y.-H."/>
            <person name="Lindquist E."/>
            <person name="Lilly W."/>
            <person name="Lucas S."/>
            <person name="Morin E."/>
            <person name="Murat C."/>
            <person name="Oguiza J.A."/>
            <person name="Park J."/>
            <person name="Pisabarro A.G."/>
            <person name="Riley R."/>
            <person name="Rosling A."/>
            <person name="Salamov A."/>
            <person name="Schmidt O."/>
            <person name="Schmutz J."/>
            <person name="Skrede I."/>
            <person name="Stenlid J."/>
            <person name="Wiebenga A."/>
            <person name="Xie X."/>
            <person name="Kuees U."/>
            <person name="Hibbett D.S."/>
            <person name="Hoffmeister D."/>
            <person name="Hoegberg N."/>
            <person name="Martin F."/>
            <person name="Grigoriev I.V."/>
            <person name="Watkinson S.C."/>
        </authorList>
    </citation>
    <scope>NUCLEOTIDE SEQUENCE [LARGE SCALE GENOMIC DNA]</scope>
    <source>
        <strain evidence="3">strain S7.3</strain>
    </source>
</reference>
<keyword evidence="3" id="KW-1185">Reference proteome</keyword>
<organism evidence="3">
    <name type="scientific">Serpula lacrymans var. lacrymans (strain S7.3)</name>
    <name type="common">Dry rot fungus</name>
    <dbReference type="NCBI Taxonomy" id="936435"/>
    <lineage>
        <taxon>Eukaryota</taxon>
        <taxon>Fungi</taxon>
        <taxon>Dikarya</taxon>
        <taxon>Basidiomycota</taxon>
        <taxon>Agaricomycotina</taxon>
        <taxon>Agaricomycetes</taxon>
        <taxon>Agaricomycetidae</taxon>
        <taxon>Boletales</taxon>
        <taxon>Coniophorineae</taxon>
        <taxon>Serpulaceae</taxon>
        <taxon>Serpula</taxon>
    </lineage>
</organism>
<dbReference type="InParanoid" id="F8PZT7"/>
<evidence type="ECO:0000256" key="1">
    <source>
        <dbReference type="SAM" id="MobiDB-lite"/>
    </source>
</evidence>
<feature type="region of interest" description="Disordered" evidence="1">
    <location>
        <begin position="625"/>
        <end position="949"/>
    </location>
</feature>
<feature type="region of interest" description="Disordered" evidence="1">
    <location>
        <begin position="102"/>
        <end position="121"/>
    </location>
</feature>
<feature type="region of interest" description="Disordered" evidence="1">
    <location>
        <begin position="51"/>
        <end position="81"/>
    </location>
</feature>
<name>F8PZT7_SERL3</name>
<feature type="region of interest" description="Disordered" evidence="1">
    <location>
        <begin position="963"/>
        <end position="1047"/>
    </location>
</feature>
<dbReference type="OMA" id="FALSKQW"/>
<dbReference type="EMBL" id="GL945481">
    <property type="protein sequence ID" value="EGN98409.1"/>
    <property type="molecule type" value="Genomic_DNA"/>
</dbReference>
<dbReference type="HOGENOM" id="CLU_004467_0_0_1"/>
<feature type="compositionally biased region" description="Pro residues" evidence="1">
    <location>
        <begin position="834"/>
        <end position="843"/>
    </location>
</feature>
<feature type="region of interest" description="Disordered" evidence="1">
    <location>
        <begin position="558"/>
        <end position="587"/>
    </location>
</feature>
<sequence>MLSTAARPISPGPSPLNPIRFSSQSQASTVSQQRSATISKTLEPWAWVAERTRRSSIQSSHVKNTSAKGKERSLDSADSSSFGYVHESDADPFVSTHYNPSTSFTSYESSSLPRSPITPTKKPRASLLLAASDALGFKFGRKRKSVKQIPQPVIMPEVIEISAPRRDEEGEERERLRDAAAQSIGIDPDLLQSTQSRDEDILEDEEDFISDDGGITDGKHAALDTLTAENSVYDTAVLPYDTMPSPHHTGPLLSITLPKFYPPSSLLVYALSKQWKSRFMVFSSPIISGQIANVSYLHLFKSSSLEEKELERMEINENSVIFVAEEEVAGRGDVIKIGGIDVGAMRKDLNHEEAGRTLWLLQIPGVSDSQRSMRAGLGAHAHTASGVEPRGDMDVMLSMRLQGIISSSSATTKKTTSAESNSRPTSHIGHGRPVSPPASRPTSLQQASRSPTIASKSSTHTVSTLKGMFGTRPRSSSRSTSIDQDRDTTEDSFGAMGNNLLTMLRTNGTGDVSMTPTHPASTSSSVPSLSSSIKKIIEATPSLAPADQRLDIKIMKERQSPPKMDSPRSSQGHSLPIGSLSLQPPPRKKLWSIPSITTSQDVIPHIYHHSDGNRSVAGSFGIQTTTSVDRSQSPASPALTVQSSIPEQRERAASLQSESTHTSTEISILNRSTSSVKRWSRQANIPKQLTPPTGPPPSVPPSRAQTPQYGTNRPNSWLKAHPYAAERPPSRTSSQHSGLAPQIGASLSPNFWKRTSDSSVYSESGVSTSSPRLPTPRTGSTKRQSMPPPRPAPTFAPPPAPSESQALARHDSLPPKSFRNSVAQRALRLSLTAPKPPPSSDLPPRPDEPGYKTHRRSSSSGNNPSLYSIPGSPTPITPPFPAPTVPLPPPPSSNSSSRSSTIKQRLRILSTPSAGPLPPPEAYAPHSPSIPSMIDAYSPPSTPIGERITTMQNDPSFLQLVTPVSPSIPKLPPRNPNRPSISECLPSSPEIMSLSPPPRRGSRQMSEKIPNQDKGESETQSSESSGENKLATLSQRGSVISLGIVTM</sequence>
<feature type="compositionally biased region" description="Low complexity" evidence="1">
    <location>
        <begin position="406"/>
        <end position="418"/>
    </location>
</feature>
<dbReference type="FunCoup" id="F8PZT7">
    <property type="interactions" value="55"/>
</dbReference>
<feature type="compositionally biased region" description="Low complexity" evidence="1">
    <location>
        <begin position="757"/>
        <end position="770"/>
    </location>
</feature>
<feature type="region of interest" description="Disordered" evidence="1">
    <location>
        <begin position="406"/>
        <end position="492"/>
    </location>
</feature>
<protein>
    <submittedName>
        <fullName evidence="2">Uncharacterized protein</fullName>
    </submittedName>
</protein>
<dbReference type="Proteomes" id="UP000008063">
    <property type="component" value="Unassembled WGS sequence"/>
</dbReference>
<feature type="region of interest" description="Disordered" evidence="1">
    <location>
        <begin position="508"/>
        <end position="528"/>
    </location>
</feature>
<feature type="compositionally biased region" description="Low complexity" evidence="1">
    <location>
        <begin position="1018"/>
        <end position="1027"/>
    </location>
</feature>
<feature type="compositionally biased region" description="Polar residues" evidence="1">
    <location>
        <begin position="625"/>
        <end position="646"/>
    </location>
</feature>
<feature type="compositionally biased region" description="Low complexity" evidence="1">
    <location>
        <begin position="22"/>
        <end position="37"/>
    </location>
</feature>
<feature type="compositionally biased region" description="Polar residues" evidence="1">
    <location>
        <begin position="440"/>
        <end position="464"/>
    </location>
</feature>
<feature type="compositionally biased region" description="Polar residues" evidence="1">
    <location>
        <begin position="55"/>
        <end position="67"/>
    </location>
</feature>
<feature type="compositionally biased region" description="Pro residues" evidence="1">
    <location>
        <begin position="872"/>
        <end position="892"/>
    </location>
</feature>
<evidence type="ECO:0000313" key="2">
    <source>
        <dbReference type="EMBL" id="EGN98409.1"/>
    </source>
</evidence>
<feature type="region of interest" description="Disordered" evidence="1">
    <location>
        <begin position="1"/>
        <end position="37"/>
    </location>
</feature>